<evidence type="ECO:0000256" key="2">
    <source>
        <dbReference type="ARBA" id="ARBA00022448"/>
    </source>
</evidence>
<dbReference type="Proteomes" id="UP000215127">
    <property type="component" value="Chromosome 5"/>
</dbReference>
<evidence type="ECO:0000256" key="8">
    <source>
        <dbReference type="ARBA" id="ARBA00023136"/>
    </source>
</evidence>
<keyword evidence="4" id="KW-0256">Endoplasmic reticulum</keyword>
<keyword evidence="7 10" id="KW-0175">Coiled coil</keyword>
<dbReference type="STRING" id="1276538.A0A1X7RU48"/>
<evidence type="ECO:0000256" key="7">
    <source>
        <dbReference type="ARBA" id="ARBA00023054"/>
    </source>
</evidence>
<keyword evidence="15" id="KW-1185">Reference proteome</keyword>
<gene>
    <name evidence="14" type="ORF">ZT3D7_G6115</name>
</gene>
<evidence type="ECO:0000256" key="12">
    <source>
        <dbReference type="SAM" id="Phobius"/>
    </source>
</evidence>
<evidence type="ECO:0000259" key="13">
    <source>
        <dbReference type="Pfam" id="PF03908"/>
    </source>
</evidence>
<feature type="coiled-coil region" evidence="10">
    <location>
        <begin position="50"/>
        <end position="77"/>
    </location>
</feature>
<keyword evidence="6 12" id="KW-1133">Transmembrane helix</keyword>
<evidence type="ECO:0000256" key="11">
    <source>
        <dbReference type="SAM" id="MobiDB-lite"/>
    </source>
</evidence>
<sequence>MIANELSNQLTALSDSLKTTNALISRLSKLSFQPGSEPLQGDSVVRIELAQEIHDGLKELEEELEYLKQEAEDYTNEGGLQRRRKSKDGEEVRLSAQVVRLSEELVHSRQQFRNAQIKAKFASEEAKRKERELLLESYRKEAEQIETSGRDQGTGSQSTTDQLFSGRSKKPQLKQLNKDEILVNASSDVTAALRRTHDLLSTELSRSRFAQETFDESTAALSQLGEDYSNLDTILSNSRNLLGTLLRSQKSDTWYLETAFYILLTTLCWLFFRRLLYGPFFKLPLFFWRVFTFLANWTIFKPFLGFLSLTGILTSQPATTLSQTVISSSSRAPLIVQPSASRGAQAFPSDMPDQPAAGVRVGAGGAGAKAGKSGELQGQVSEAIGKMAEASGKTEDEAKQNAEGEKELPRRGDGTSRGMNCDTYHGSLYISCDGVAIVMHNGIIMLLTETRNAIK</sequence>
<proteinExistence type="inferred from homology"/>
<keyword evidence="2" id="KW-0813">Transport</keyword>
<dbReference type="EMBL" id="LT853696">
    <property type="protein sequence ID" value="SMQ50962.1"/>
    <property type="molecule type" value="Genomic_DNA"/>
</dbReference>
<feature type="transmembrane region" description="Helical" evidence="12">
    <location>
        <begin position="293"/>
        <end position="313"/>
    </location>
</feature>
<dbReference type="AlphaFoldDB" id="A0A1X7RU48"/>
<dbReference type="GO" id="GO:0031201">
    <property type="term" value="C:SNARE complex"/>
    <property type="evidence" value="ECO:0007669"/>
    <property type="project" value="TreeGrafter"/>
</dbReference>
<feature type="compositionally biased region" description="Polar residues" evidence="11">
    <location>
        <begin position="145"/>
        <end position="165"/>
    </location>
</feature>
<feature type="region of interest" description="Disordered" evidence="11">
    <location>
        <begin position="142"/>
        <end position="169"/>
    </location>
</feature>
<feature type="compositionally biased region" description="Basic and acidic residues" evidence="11">
    <location>
        <begin position="392"/>
        <end position="414"/>
    </location>
</feature>
<organism evidence="14 15">
    <name type="scientific">Zymoseptoria tritici (strain ST99CH_3D7)</name>
    <dbReference type="NCBI Taxonomy" id="1276538"/>
    <lineage>
        <taxon>Eukaryota</taxon>
        <taxon>Fungi</taxon>
        <taxon>Dikarya</taxon>
        <taxon>Ascomycota</taxon>
        <taxon>Pezizomycotina</taxon>
        <taxon>Dothideomycetes</taxon>
        <taxon>Dothideomycetidae</taxon>
        <taxon>Mycosphaerellales</taxon>
        <taxon>Mycosphaerellaceae</taxon>
        <taxon>Zymoseptoria</taxon>
    </lineage>
</organism>
<evidence type="ECO:0000256" key="6">
    <source>
        <dbReference type="ARBA" id="ARBA00022989"/>
    </source>
</evidence>
<dbReference type="InterPro" id="IPR005606">
    <property type="entry name" value="Sec20"/>
</dbReference>
<dbReference type="Pfam" id="PF03908">
    <property type="entry name" value="Sec20"/>
    <property type="match status" value="1"/>
</dbReference>
<accession>A0A1X7RU48</accession>
<keyword evidence="3 12" id="KW-0812">Transmembrane</keyword>
<keyword evidence="8 12" id="KW-0472">Membrane</keyword>
<comment type="subcellular location">
    <subcellularLocation>
        <location evidence="1">Endoplasmic reticulum membrane</location>
        <topology evidence="1">Single-pass type IV membrane protein</topology>
    </subcellularLocation>
</comment>
<comment type="similarity">
    <text evidence="9">Belongs to the SEC20 family.</text>
</comment>
<dbReference type="InterPro" id="IPR056173">
    <property type="entry name" value="Sec20_C"/>
</dbReference>
<feature type="domain" description="Sec20 C-terminal" evidence="13">
    <location>
        <begin position="186"/>
        <end position="275"/>
    </location>
</feature>
<feature type="transmembrane region" description="Helical" evidence="12">
    <location>
        <begin position="254"/>
        <end position="272"/>
    </location>
</feature>
<evidence type="ECO:0000256" key="1">
    <source>
        <dbReference type="ARBA" id="ARBA00004163"/>
    </source>
</evidence>
<evidence type="ECO:0000313" key="14">
    <source>
        <dbReference type="EMBL" id="SMQ50962.1"/>
    </source>
</evidence>
<evidence type="ECO:0000256" key="3">
    <source>
        <dbReference type="ARBA" id="ARBA00022692"/>
    </source>
</evidence>
<name>A0A1X7RU48_ZYMT9</name>
<evidence type="ECO:0000256" key="10">
    <source>
        <dbReference type="SAM" id="Coils"/>
    </source>
</evidence>
<reference evidence="14 15" key="1">
    <citation type="submission" date="2016-06" db="EMBL/GenBank/DDBJ databases">
        <authorList>
            <person name="Kjaerup R.B."/>
            <person name="Dalgaard T.S."/>
            <person name="Juul-Madsen H.R."/>
        </authorList>
    </citation>
    <scope>NUCLEOTIDE SEQUENCE [LARGE SCALE GENOMIC DNA]</scope>
</reference>
<evidence type="ECO:0000256" key="9">
    <source>
        <dbReference type="ARBA" id="ARBA00037934"/>
    </source>
</evidence>
<dbReference type="GO" id="GO:0005484">
    <property type="term" value="F:SNAP receptor activity"/>
    <property type="evidence" value="ECO:0007669"/>
    <property type="project" value="InterPro"/>
</dbReference>
<feature type="region of interest" description="Disordered" evidence="11">
    <location>
        <begin position="387"/>
        <end position="420"/>
    </location>
</feature>
<dbReference type="PANTHER" id="PTHR12825:SF0">
    <property type="entry name" value="VESICLE TRANSPORT PROTEIN SEC20"/>
    <property type="match status" value="1"/>
</dbReference>
<evidence type="ECO:0000313" key="15">
    <source>
        <dbReference type="Proteomes" id="UP000215127"/>
    </source>
</evidence>
<dbReference type="GO" id="GO:0006890">
    <property type="term" value="P:retrograde vesicle-mediated transport, Golgi to endoplasmic reticulum"/>
    <property type="evidence" value="ECO:0007669"/>
    <property type="project" value="InterPro"/>
</dbReference>
<protein>
    <recommendedName>
        <fullName evidence="13">Sec20 C-terminal domain-containing protein</fullName>
    </recommendedName>
</protein>
<evidence type="ECO:0000256" key="5">
    <source>
        <dbReference type="ARBA" id="ARBA00022892"/>
    </source>
</evidence>
<dbReference type="PANTHER" id="PTHR12825">
    <property type="entry name" value="BNIP1-RELATED"/>
    <property type="match status" value="1"/>
</dbReference>
<evidence type="ECO:0000256" key="4">
    <source>
        <dbReference type="ARBA" id="ARBA00022824"/>
    </source>
</evidence>
<feature type="region of interest" description="Disordered" evidence="11">
    <location>
        <begin position="358"/>
        <end position="377"/>
    </location>
</feature>
<dbReference type="GO" id="GO:0005789">
    <property type="term" value="C:endoplasmic reticulum membrane"/>
    <property type="evidence" value="ECO:0007669"/>
    <property type="project" value="UniProtKB-SubCell"/>
</dbReference>
<keyword evidence="5" id="KW-0931">ER-Golgi transport</keyword>